<sequence>MVKMYGSEETRAFCCNCKEVTLHRYESFSKAQEKTEKKAKGFFSGLFAAIIGSLMEGEATGDYKCTICGTNLHTPDNLD</sequence>
<proteinExistence type="predicted"/>
<name>A0A0P7EQG5_VIBAL</name>
<evidence type="ECO:0000313" key="2">
    <source>
        <dbReference type="Proteomes" id="UP000532247"/>
    </source>
</evidence>
<dbReference type="Proteomes" id="UP000532247">
    <property type="component" value="Unassembled WGS sequence"/>
</dbReference>
<dbReference type="EMBL" id="VTYF01000001">
    <property type="protein sequence ID" value="NOI07621.1"/>
    <property type="molecule type" value="Genomic_DNA"/>
</dbReference>
<gene>
    <name evidence="1" type="ORF">F0254_01920</name>
</gene>
<accession>A0A0P7EQG5</accession>
<evidence type="ECO:0000313" key="1">
    <source>
        <dbReference type="EMBL" id="NOI07621.1"/>
    </source>
</evidence>
<dbReference type="eggNOG" id="ENOG5031XXU">
    <property type="taxonomic scope" value="Bacteria"/>
</dbReference>
<dbReference type="AlphaFoldDB" id="A0A0P7EQG5"/>
<comment type="caution">
    <text evidence="1">The sequence shown here is derived from an EMBL/GenBank/DDBJ whole genome shotgun (WGS) entry which is preliminary data.</text>
</comment>
<organism evidence="1 2">
    <name type="scientific">Vibrio alginolyticus</name>
    <dbReference type="NCBI Taxonomy" id="663"/>
    <lineage>
        <taxon>Bacteria</taxon>
        <taxon>Pseudomonadati</taxon>
        <taxon>Pseudomonadota</taxon>
        <taxon>Gammaproteobacteria</taxon>
        <taxon>Vibrionales</taxon>
        <taxon>Vibrionaceae</taxon>
        <taxon>Vibrio</taxon>
    </lineage>
</organism>
<dbReference type="OrthoDB" id="5883824at2"/>
<reference evidence="1 2" key="1">
    <citation type="submission" date="2019-09" db="EMBL/GenBank/DDBJ databases">
        <title>Draft genome sequencing and comparative genomics of hatchery-associated Vibrios.</title>
        <authorList>
            <person name="Kehlet-Delgado H."/>
            <person name="Mueller R.S."/>
        </authorList>
    </citation>
    <scope>NUCLEOTIDE SEQUENCE [LARGE SCALE GENOMIC DNA]</scope>
    <source>
        <strain evidence="1 2">081416A</strain>
    </source>
</reference>
<protein>
    <submittedName>
        <fullName evidence="1">Uncharacterized protein</fullName>
    </submittedName>
</protein>